<proteinExistence type="predicted"/>
<dbReference type="InterPro" id="IPR002559">
    <property type="entry name" value="Transposase_11"/>
</dbReference>
<keyword evidence="3" id="KW-1185">Reference proteome</keyword>
<gene>
    <name evidence="2" type="ORF">ACFPIH_18125</name>
</gene>
<protein>
    <submittedName>
        <fullName evidence="2">IS982 family transposase</fullName>
    </submittedName>
</protein>
<organism evidence="2 3">
    <name type="scientific">Streptomyces vulcanius</name>
    <dbReference type="NCBI Taxonomy" id="1441876"/>
    <lineage>
        <taxon>Bacteria</taxon>
        <taxon>Bacillati</taxon>
        <taxon>Actinomycetota</taxon>
        <taxon>Actinomycetes</taxon>
        <taxon>Kitasatosporales</taxon>
        <taxon>Streptomycetaceae</taxon>
        <taxon>Streptomyces</taxon>
    </lineage>
</organism>
<dbReference type="EMBL" id="JBHSFK010000010">
    <property type="protein sequence ID" value="MFC4501424.1"/>
    <property type="molecule type" value="Genomic_DNA"/>
</dbReference>
<dbReference type="NCBIfam" id="NF033520">
    <property type="entry name" value="transpos_IS982"/>
    <property type="match status" value="1"/>
</dbReference>
<feature type="domain" description="Transposase IS4-like" evidence="1">
    <location>
        <begin position="110"/>
        <end position="280"/>
    </location>
</feature>
<evidence type="ECO:0000259" key="1">
    <source>
        <dbReference type="Pfam" id="PF01609"/>
    </source>
</evidence>
<accession>A0ABV9AP55</accession>
<dbReference type="RefSeq" id="WP_381170773.1">
    <property type="nucleotide sequence ID" value="NZ_JBHSFK010000010.1"/>
</dbReference>
<reference evidence="3" key="1">
    <citation type="journal article" date="2019" name="Int. J. Syst. Evol. Microbiol.">
        <title>The Global Catalogue of Microorganisms (GCM) 10K type strain sequencing project: providing services to taxonomists for standard genome sequencing and annotation.</title>
        <authorList>
            <consortium name="The Broad Institute Genomics Platform"/>
            <consortium name="The Broad Institute Genome Sequencing Center for Infectious Disease"/>
            <person name="Wu L."/>
            <person name="Ma J."/>
        </authorList>
    </citation>
    <scope>NUCLEOTIDE SEQUENCE [LARGE SCALE GENOMIC DNA]</scope>
    <source>
        <strain evidence="3">CGMCC 4.7177</strain>
    </source>
</reference>
<sequence length="303" mass="34178">MKTELDSLATALYVKTDDLLKESPHLAPWRPAVGIAPQLTDAELVTLAMVQAMLGFTSEAKWLRHARSHLRHLFPYLPKQPGYNKRLRKAAELLRRVTRLLATDTSVWSDDVWIVDSTPVECGRSPETVERSDLAGWAEYGYCASHSRFFWGLRLHLVCTLQGLPIAFALTGAKADERETLLDLLAAEPHLVAARPGQTLIGDKNYFGRDFEHQLAEQDIRLLRPARKGEPERPGAPLFKPLRQVIEFNETFKGQLNLEQHRGRTSAGVIARVMQRILALTAAIWHNDHTGQLVLRSLTAYDH</sequence>
<name>A0ABV9AP55_9ACTN</name>
<dbReference type="Proteomes" id="UP001595839">
    <property type="component" value="Unassembled WGS sequence"/>
</dbReference>
<dbReference type="Pfam" id="PF01609">
    <property type="entry name" value="DDE_Tnp_1"/>
    <property type="match status" value="1"/>
</dbReference>
<evidence type="ECO:0000313" key="3">
    <source>
        <dbReference type="Proteomes" id="UP001595839"/>
    </source>
</evidence>
<evidence type="ECO:0000313" key="2">
    <source>
        <dbReference type="EMBL" id="MFC4501424.1"/>
    </source>
</evidence>
<comment type="caution">
    <text evidence="2">The sequence shown here is derived from an EMBL/GenBank/DDBJ whole genome shotgun (WGS) entry which is preliminary data.</text>
</comment>